<dbReference type="EMBL" id="VIIS01000065">
    <property type="protein sequence ID" value="KAF0313902.1"/>
    <property type="molecule type" value="Genomic_DNA"/>
</dbReference>
<evidence type="ECO:0000259" key="2">
    <source>
        <dbReference type="Pfam" id="PF23055"/>
    </source>
</evidence>
<organism evidence="3 4">
    <name type="scientific">Amphibalanus amphitrite</name>
    <name type="common">Striped barnacle</name>
    <name type="synonym">Balanus amphitrite</name>
    <dbReference type="NCBI Taxonomy" id="1232801"/>
    <lineage>
        <taxon>Eukaryota</taxon>
        <taxon>Metazoa</taxon>
        <taxon>Ecdysozoa</taxon>
        <taxon>Arthropoda</taxon>
        <taxon>Crustacea</taxon>
        <taxon>Multicrustacea</taxon>
        <taxon>Cirripedia</taxon>
        <taxon>Thoracica</taxon>
        <taxon>Thoracicalcarea</taxon>
        <taxon>Balanomorpha</taxon>
        <taxon>Balanoidea</taxon>
        <taxon>Balanidae</taxon>
        <taxon>Amphibalaninae</taxon>
        <taxon>Amphibalanus</taxon>
    </lineage>
</organism>
<dbReference type="InterPro" id="IPR055469">
    <property type="entry name" value="DUF7041"/>
</dbReference>
<dbReference type="PANTHER" id="PTHR33327:SF3">
    <property type="entry name" value="RNA-DIRECTED DNA POLYMERASE"/>
    <property type="match status" value="1"/>
</dbReference>
<proteinExistence type="predicted"/>
<name>A0A6A4XGL2_AMPAM</name>
<evidence type="ECO:0000313" key="3">
    <source>
        <dbReference type="EMBL" id="KAF0313902.1"/>
    </source>
</evidence>
<dbReference type="PANTHER" id="PTHR33327">
    <property type="entry name" value="ENDONUCLEASE"/>
    <property type="match status" value="1"/>
</dbReference>
<feature type="region of interest" description="Disordered" evidence="1">
    <location>
        <begin position="1"/>
        <end position="35"/>
    </location>
</feature>
<feature type="compositionally biased region" description="Basic and acidic residues" evidence="1">
    <location>
        <begin position="241"/>
        <end position="250"/>
    </location>
</feature>
<feature type="region of interest" description="Disordered" evidence="1">
    <location>
        <begin position="241"/>
        <end position="278"/>
    </location>
</feature>
<feature type="compositionally biased region" description="Low complexity" evidence="1">
    <location>
        <begin position="1"/>
        <end position="16"/>
    </location>
</feature>
<dbReference type="Proteomes" id="UP000440578">
    <property type="component" value="Unassembled WGS sequence"/>
</dbReference>
<feature type="domain" description="DUF7041" evidence="2">
    <location>
        <begin position="35"/>
        <end position="114"/>
    </location>
</feature>
<comment type="caution">
    <text evidence="3">The sequence shown here is derived from an EMBL/GenBank/DDBJ whole genome shotgun (WGS) entry which is preliminary data.</text>
</comment>
<dbReference type="Pfam" id="PF23055">
    <property type="entry name" value="DUF7041"/>
    <property type="match status" value="1"/>
</dbReference>
<keyword evidence="4" id="KW-1185">Reference proteome</keyword>
<sequence length="501" mass="54522">MPADSAQSGAAAQDPASVPASASESTHRPMASFRLPPYSPEEPDLWLLQVQCAFDVSGVDSDELRFKLLVANLPANIAVQVKDVIRSSRSFDVLCAALQARLAQSRADRLQALLGRQQLGDQKPTALLRSMRNELAAAGDAPVDTELFRTLFQQRLPQPVRAALALLPADSTLDALAEAADRYLEASGPDPRLSAIAAQPYTQPAPPIAAAVTAPAPAATPALDTVIASLVAKMERLEASNRRLEDAVRRDRSRSRPRQASRHEVPNVGDLDPTELGADLGRTASVDLPKDDALSLRLTTSMLNMVNVRRRPCREEPGYSATQCLKECLWHRLAANISCRLPHMVGAGVYLPDMSGPLDHLPLCTKPVQLEHNVYRTNWRQCLSYGENCAYSDGPAVEVEDDESQLVASLSSRLTAVSSGELADAVASDPVLVKLSEQLTRRWSSRIVLRYRDRPIPDKTPVGGVAVTSPLLLELPIPTVKPYKRTTYLDTAQRHNNKIVL</sequence>
<feature type="compositionally biased region" description="Basic residues" evidence="1">
    <location>
        <begin position="251"/>
        <end position="260"/>
    </location>
</feature>
<gene>
    <name evidence="3" type="ORF">FJT64_015578</name>
</gene>
<protein>
    <recommendedName>
        <fullName evidence="2">DUF7041 domain-containing protein</fullName>
    </recommendedName>
</protein>
<accession>A0A6A4XGL2</accession>
<dbReference type="AlphaFoldDB" id="A0A6A4XGL2"/>
<evidence type="ECO:0000256" key="1">
    <source>
        <dbReference type="SAM" id="MobiDB-lite"/>
    </source>
</evidence>
<reference evidence="3 4" key="1">
    <citation type="submission" date="2019-07" db="EMBL/GenBank/DDBJ databases">
        <title>Draft genome assembly of a fouling barnacle, Amphibalanus amphitrite (Darwin, 1854): The first reference genome for Thecostraca.</title>
        <authorList>
            <person name="Kim W."/>
        </authorList>
    </citation>
    <scope>NUCLEOTIDE SEQUENCE [LARGE SCALE GENOMIC DNA]</scope>
    <source>
        <strain evidence="3">SNU_AA5</strain>
        <tissue evidence="3">Soma without cirri and trophi</tissue>
    </source>
</reference>
<evidence type="ECO:0000313" key="4">
    <source>
        <dbReference type="Proteomes" id="UP000440578"/>
    </source>
</evidence>